<feature type="transmembrane region" description="Helical" evidence="6">
    <location>
        <begin position="203"/>
        <end position="222"/>
    </location>
</feature>
<evidence type="ECO:0000256" key="5">
    <source>
        <dbReference type="ARBA" id="ARBA00023136"/>
    </source>
</evidence>
<comment type="similarity">
    <text evidence="2">Belongs to the unc-50 family.</text>
</comment>
<dbReference type="STRING" id="564608.C1MHJ2"/>
<proteinExistence type="inferred from homology"/>
<dbReference type="GO" id="GO:0000139">
    <property type="term" value="C:Golgi membrane"/>
    <property type="evidence" value="ECO:0007669"/>
    <property type="project" value="TreeGrafter"/>
</dbReference>
<evidence type="ECO:0000256" key="3">
    <source>
        <dbReference type="ARBA" id="ARBA00022692"/>
    </source>
</evidence>
<feature type="transmembrane region" description="Helical" evidence="6">
    <location>
        <begin position="143"/>
        <end position="168"/>
    </location>
</feature>
<dbReference type="AlphaFoldDB" id="C1MHJ2"/>
<feature type="transmembrane region" description="Helical" evidence="6">
    <location>
        <begin position="175"/>
        <end position="197"/>
    </location>
</feature>
<dbReference type="InterPro" id="IPR007881">
    <property type="entry name" value="UNC-50"/>
</dbReference>
<keyword evidence="3 6" id="KW-0812">Transmembrane</keyword>
<protein>
    <submittedName>
        <fullName evidence="7">Unc-50 family protein</fullName>
    </submittedName>
</protein>
<evidence type="ECO:0000256" key="6">
    <source>
        <dbReference type="SAM" id="Phobius"/>
    </source>
</evidence>
<evidence type="ECO:0000313" key="8">
    <source>
        <dbReference type="Proteomes" id="UP000001876"/>
    </source>
</evidence>
<evidence type="ECO:0000256" key="1">
    <source>
        <dbReference type="ARBA" id="ARBA00004141"/>
    </source>
</evidence>
<dbReference type="eggNOG" id="KOG3012">
    <property type="taxonomic scope" value="Eukaryota"/>
</dbReference>
<dbReference type="EMBL" id="GG663735">
    <property type="protein sequence ID" value="EEH60215.1"/>
    <property type="molecule type" value="Genomic_DNA"/>
</dbReference>
<feature type="transmembrane region" description="Helical" evidence="6">
    <location>
        <begin position="59"/>
        <end position="80"/>
    </location>
</feature>
<name>C1MHJ2_MICPC</name>
<evidence type="ECO:0000256" key="4">
    <source>
        <dbReference type="ARBA" id="ARBA00022989"/>
    </source>
</evidence>
<keyword evidence="4 6" id="KW-1133">Transmembrane helix</keyword>
<accession>C1MHJ2</accession>
<keyword evidence="8" id="KW-1185">Reference proteome</keyword>
<dbReference type="PANTHER" id="PTHR12841">
    <property type="entry name" value="PROTEIN UNC-50 HOMOLOG"/>
    <property type="match status" value="1"/>
</dbReference>
<dbReference type="Pfam" id="PF05216">
    <property type="entry name" value="UNC-50"/>
    <property type="match status" value="1"/>
</dbReference>
<evidence type="ECO:0000256" key="2">
    <source>
        <dbReference type="ARBA" id="ARBA00006293"/>
    </source>
</evidence>
<organism evidence="8">
    <name type="scientific">Micromonas pusilla (strain CCMP1545)</name>
    <name type="common">Picoplanktonic green alga</name>
    <dbReference type="NCBI Taxonomy" id="564608"/>
    <lineage>
        <taxon>Eukaryota</taxon>
        <taxon>Viridiplantae</taxon>
        <taxon>Chlorophyta</taxon>
        <taxon>Mamiellophyceae</taxon>
        <taxon>Mamiellales</taxon>
        <taxon>Mamiellaceae</taxon>
        <taxon>Micromonas</taxon>
    </lineage>
</organism>
<dbReference type="RefSeq" id="XP_003054963.1">
    <property type="nucleotide sequence ID" value="XM_003054917.1"/>
</dbReference>
<dbReference type="GeneID" id="9680688"/>
<keyword evidence="5 6" id="KW-0472">Membrane</keyword>
<dbReference type="OrthoDB" id="10027013at2759"/>
<comment type="subcellular location">
    <subcellularLocation>
        <location evidence="1">Membrane</location>
        <topology evidence="1">Multi-pass membrane protein</topology>
    </subcellularLocation>
</comment>
<dbReference type="PANTHER" id="PTHR12841:SF6">
    <property type="entry name" value="PROTEIN UNC-50 HOMOLOG"/>
    <property type="match status" value="1"/>
</dbReference>
<dbReference type="KEGG" id="mpp:MICPUCDRAFT_70839"/>
<feature type="transmembrane region" description="Helical" evidence="6">
    <location>
        <begin position="87"/>
        <end position="112"/>
    </location>
</feature>
<evidence type="ECO:0000313" key="7">
    <source>
        <dbReference type="EMBL" id="EEH60215.1"/>
    </source>
</evidence>
<gene>
    <name evidence="7" type="ORF">MICPUCDRAFT_70839</name>
</gene>
<sequence length="234" mass="26798">MYHGLNLPPYLRRAMKWKQMDLEYAMWQMWLMCTNPKVVYRHTMYRKQTKNQWARDDPAVVVLTSILVFATSSLYCCFFSKSFKHSVYVVASAGLIDYVGLGALIATGYWFVSNRFLRTGVGHSHAIEQRVEWLYAFDVHCNAFFPLFLQLYAAQLVLSPVLLAGGFIPRMLSCALYAVALGYYQYCTFIGFNALPFLEAMLFLYPIAGVAFLAPMMCLFGFNPTKFVLGIYFG</sequence>
<dbReference type="OMA" id="YRNFMYR"/>
<reference evidence="7 8" key="1">
    <citation type="journal article" date="2009" name="Science">
        <title>Green evolution and dynamic adaptations revealed by genomes of the marine picoeukaryotes Micromonas.</title>
        <authorList>
            <person name="Worden A.Z."/>
            <person name="Lee J.H."/>
            <person name="Mock T."/>
            <person name="Rouze P."/>
            <person name="Simmons M.P."/>
            <person name="Aerts A.L."/>
            <person name="Allen A.E."/>
            <person name="Cuvelier M.L."/>
            <person name="Derelle E."/>
            <person name="Everett M.V."/>
            <person name="Foulon E."/>
            <person name="Grimwood J."/>
            <person name="Gundlach H."/>
            <person name="Henrissat B."/>
            <person name="Napoli C."/>
            <person name="McDonald S.M."/>
            <person name="Parker M.S."/>
            <person name="Rombauts S."/>
            <person name="Salamov A."/>
            <person name="Von Dassow P."/>
            <person name="Badger J.H."/>
            <person name="Coutinho P.M."/>
            <person name="Demir E."/>
            <person name="Dubchak I."/>
            <person name="Gentemann C."/>
            <person name="Eikrem W."/>
            <person name="Gready J.E."/>
            <person name="John U."/>
            <person name="Lanier W."/>
            <person name="Lindquist E.A."/>
            <person name="Lucas S."/>
            <person name="Mayer K.F."/>
            <person name="Moreau H."/>
            <person name="Not F."/>
            <person name="Otillar R."/>
            <person name="Panaud O."/>
            <person name="Pangilinan J."/>
            <person name="Paulsen I."/>
            <person name="Piegu B."/>
            <person name="Poliakov A."/>
            <person name="Robbens S."/>
            <person name="Schmutz J."/>
            <person name="Toulza E."/>
            <person name="Wyss T."/>
            <person name="Zelensky A."/>
            <person name="Zhou K."/>
            <person name="Armbrust E.V."/>
            <person name="Bhattacharya D."/>
            <person name="Goodenough U.W."/>
            <person name="Van de Peer Y."/>
            <person name="Grigoriev I.V."/>
        </authorList>
    </citation>
    <scope>NUCLEOTIDE SEQUENCE [LARGE SCALE GENOMIC DNA]</scope>
    <source>
        <strain evidence="7 8">CCMP1545</strain>
    </source>
</reference>
<dbReference type="Proteomes" id="UP000001876">
    <property type="component" value="Unassembled WGS sequence"/>
</dbReference>